<organism evidence="2 3">
    <name type="scientific">Melittangium boletus DSM 14713</name>
    <dbReference type="NCBI Taxonomy" id="1294270"/>
    <lineage>
        <taxon>Bacteria</taxon>
        <taxon>Pseudomonadati</taxon>
        <taxon>Myxococcota</taxon>
        <taxon>Myxococcia</taxon>
        <taxon>Myxococcales</taxon>
        <taxon>Cystobacterineae</taxon>
        <taxon>Archangiaceae</taxon>
        <taxon>Melittangium</taxon>
    </lineage>
</organism>
<dbReference type="RefSeq" id="WP_218920906.1">
    <property type="nucleotide sequence ID" value="NZ_CP022163.1"/>
</dbReference>
<feature type="region of interest" description="Disordered" evidence="1">
    <location>
        <begin position="1"/>
        <end position="61"/>
    </location>
</feature>
<keyword evidence="3" id="KW-1185">Reference proteome</keyword>
<dbReference type="AlphaFoldDB" id="A0A250ICI2"/>
<name>A0A250ICI2_9BACT</name>
<gene>
    <name evidence="2" type="ORF">MEBOL_003014</name>
</gene>
<protein>
    <submittedName>
        <fullName evidence="2">Uncharacterized protein</fullName>
    </submittedName>
</protein>
<reference evidence="2 3" key="1">
    <citation type="submission" date="2017-06" db="EMBL/GenBank/DDBJ databases">
        <authorList>
            <person name="Kim H.J."/>
            <person name="Triplett B.A."/>
        </authorList>
    </citation>
    <scope>NUCLEOTIDE SEQUENCE [LARGE SCALE GENOMIC DNA]</scope>
    <source>
        <strain evidence="2 3">DSM 14713</strain>
    </source>
</reference>
<evidence type="ECO:0000313" key="3">
    <source>
        <dbReference type="Proteomes" id="UP000217289"/>
    </source>
</evidence>
<feature type="compositionally biased region" description="Polar residues" evidence="1">
    <location>
        <begin position="1"/>
        <end position="12"/>
    </location>
</feature>
<dbReference type="KEGG" id="mbd:MEBOL_003014"/>
<dbReference type="Proteomes" id="UP000217289">
    <property type="component" value="Chromosome"/>
</dbReference>
<feature type="compositionally biased region" description="Basic and acidic residues" evidence="1">
    <location>
        <begin position="24"/>
        <end position="36"/>
    </location>
</feature>
<proteinExistence type="predicted"/>
<sequence length="61" mass="6641">MAKQQSPNPNQSNDDRSKTLNSEHPQHQAALDEHSRRGNIQGPGNEKTGAIRPSNVPGEGR</sequence>
<evidence type="ECO:0000313" key="2">
    <source>
        <dbReference type="EMBL" id="ATB29559.1"/>
    </source>
</evidence>
<dbReference type="EMBL" id="CP022163">
    <property type="protein sequence ID" value="ATB29559.1"/>
    <property type="molecule type" value="Genomic_DNA"/>
</dbReference>
<evidence type="ECO:0000256" key="1">
    <source>
        <dbReference type="SAM" id="MobiDB-lite"/>
    </source>
</evidence>
<accession>A0A250ICI2</accession>